<dbReference type="EMBL" id="NEXV01000269">
    <property type="protein sequence ID" value="PIG86179.1"/>
    <property type="molecule type" value="Genomic_DNA"/>
</dbReference>
<proteinExistence type="predicted"/>
<dbReference type="OrthoDB" id="2821191at2759"/>
<name>A0A2G7G000_9EURO</name>
<reference evidence="1" key="2">
    <citation type="submission" date="2019-04" db="EMBL/GenBank/DDBJ databases">
        <title>Friends and foes A comparative genomics study of 23 Aspergillus species from section Flavi.</title>
        <authorList>
            <consortium name="DOE Joint Genome Institute"/>
            <person name="Kjaerbolling I."/>
            <person name="Vesth T."/>
            <person name="Frisvad J.C."/>
            <person name="Nybo J.L."/>
            <person name="Theobald S."/>
            <person name="Kildgaard S."/>
            <person name="Isbrandt T."/>
            <person name="Kuo A."/>
            <person name="Sato A."/>
            <person name="Lyhne E.K."/>
            <person name="Kogle M.E."/>
            <person name="Wiebenga A."/>
            <person name="Kun R.S."/>
            <person name="Lubbers R.J."/>
            <person name="Makela M.R."/>
            <person name="Barry K."/>
            <person name="Chovatia M."/>
            <person name="Clum A."/>
            <person name="Daum C."/>
            <person name="Haridas S."/>
            <person name="He G."/>
            <person name="LaButti K."/>
            <person name="Lipzen A."/>
            <person name="Mondo S."/>
            <person name="Riley R."/>
            <person name="Salamov A."/>
            <person name="Simmons B.A."/>
            <person name="Magnuson J.K."/>
            <person name="Henrissat B."/>
            <person name="Mortensen U.H."/>
            <person name="Larsen T.O."/>
            <person name="Devries R.P."/>
            <person name="Grigoriev I.V."/>
            <person name="Machida M."/>
            <person name="Baker S.E."/>
            <person name="Andersen M.R."/>
        </authorList>
    </citation>
    <scope>NUCLEOTIDE SEQUENCE</scope>
    <source>
        <strain evidence="1">CBS 117612</strain>
    </source>
</reference>
<keyword evidence="3" id="KW-1185">Reference proteome</keyword>
<organism evidence="2 3">
    <name type="scientific">Aspergillus arachidicola</name>
    <dbReference type="NCBI Taxonomy" id="656916"/>
    <lineage>
        <taxon>Eukaryota</taxon>
        <taxon>Fungi</taxon>
        <taxon>Dikarya</taxon>
        <taxon>Ascomycota</taxon>
        <taxon>Pezizomycotina</taxon>
        <taxon>Eurotiomycetes</taxon>
        <taxon>Eurotiomycetidae</taxon>
        <taxon>Eurotiales</taxon>
        <taxon>Aspergillaceae</taxon>
        <taxon>Aspergillus</taxon>
        <taxon>Aspergillus subgen. Circumdati</taxon>
    </lineage>
</organism>
<evidence type="ECO:0000313" key="1">
    <source>
        <dbReference type="EMBL" id="KAE8338537.1"/>
    </source>
</evidence>
<dbReference type="Proteomes" id="UP000325558">
    <property type="component" value="Unassembled WGS sequence"/>
</dbReference>
<sequence length="104" mass="11744">MSKSNQFQFRSASLAHDDTQFIIAAFDSTLPYLTPIGFGGMWGERPFSQREGFEQDTVKSIKKPEQDQDRIHVFIAEAETPDSVNRNEHTGRKTVCACWGCGIM</sequence>
<gene>
    <name evidence="2" type="ORF">AARAC_006210</name>
    <name evidence="1" type="ORF">BDV24DRAFT_166218</name>
</gene>
<dbReference type="EMBL" id="ML737166">
    <property type="protein sequence ID" value="KAE8338537.1"/>
    <property type="molecule type" value="Genomic_DNA"/>
</dbReference>
<dbReference type="Proteomes" id="UP000231358">
    <property type="component" value="Unassembled WGS sequence"/>
</dbReference>
<evidence type="ECO:0000313" key="2">
    <source>
        <dbReference type="EMBL" id="PIG86179.1"/>
    </source>
</evidence>
<reference evidence="2 3" key="1">
    <citation type="submission" date="2017-05" db="EMBL/GenBank/DDBJ databases">
        <title>Genome sequence for an aflatoxigenic pathogen of Argentinian peanut, Aspergillus arachidicola.</title>
        <authorList>
            <person name="Moore G."/>
            <person name="Beltz S.B."/>
            <person name="Mack B.M."/>
        </authorList>
    </citation>
    <scope>NUCLEOTIDE SEQUENCE [LARGE SCALE GENOMIC DNA]</scope>
    <source>
        <strain evidence="2 3">CBS 117610</strain>
    </source>
</reference>
<protein>
    <submittedName>
        <fullName evidence="2">Uncharacterized protein</fullName>
    </submittedName>
</protein>
<accession>A0A2G7G000</accession>
<dbReference type="AlphaFoldDB" id="A0A2G7G000"/>
<evidence type="ECO:0000313" key="3">
    <source>
        <dbReference type="Proteomes" id="UP000231358"/>
    </source>
</evidence>